<accession>A0A167RCT0</accession>
<dbReference type="InterPro" id="IPR000953">
    <property type="entry name" value="Chromo/chromo_shadow_dom"/>
</dbReference>
<feature type="compositionally biased region" description="Acidic residues" evidence="1">
    <location>
        <begin position="213"/>
        <end position="225"/>
    </location>
</feature>
<evidence type="ECO:0000313" key="4">
    <source>
        <dbReference type="Proteomes" id="UP000076738"/>
    </source>
</evidence>
<feature type="region of interest" description="Disordered" evidence="1">
    <location>
        <begin position="446"/>
        <end position="519"/>
    </location>
</feature>
<dbReference type="Gene3D" id="2.40.50.40">
    <property type="match status" value="1"/>
</dbReference>
<organism evidence="3 4">
    <name type="scientific">Calocera viscosa (strain TUFC12733)</name>
    <dbReference type="NCBI Taxonomy" id="1330018"/>
    <lineage>
        <taxon>Eukaryota</taxon>
        <taxon>Fungi</taxon>
        <taxon>Dikarya</taxon>
        <taxon>Basidiomycota</taxon>
        <taxon>Agaricomycotina</taxon>
        <taxon>Dacrymycetes</taxon>
        <taxon>Dacrymycetales</taxon>
        <taxon>Dacrymycetaceae</taxon>
        <taxon>Calocera</taxon>
    </lineage>
</organism>
<name>A0A167RCT0_CALVF</name>
<evidence type="ECO:0000313" key="3">
    <source>
        <dbReference type="EMBL" id="KZP00778.1"/>
    </source>
</evidence>
<gene>
    <name evidence="3" type="ORF">CALVIDRAFT_213250</name>
</gene>
<dbReference type="InterPro" id="IPR016197">
    <property type="entry name" value="Chromo-like_dom_sf"/>
</dbReference>
<feature type="compositionally biased region" description="Basic and acidic residues" evidence="1">
    <location>
        <begin position="259"/>
        <end position="290"/>
    </location>
</feature>
<feature type="compositionally biased region" description="Basic and acidic residues" evidence="1">
    <location>
        <begin position="107"/>
        <end position="118"/>
    </location>
</feature>
<sequence length="1062" mass="118762">MHIFCRGRGRQAKQGSWGRSYISWMVKWAGYPESDNTWEHEDQFDETTQGLLVRFWEAIGIEGDHRNYTFGTRFNARPEWIQEEKKRFLDTKEREEKLEKARRKEAKKAAVKEKDVASRKTKKTVPPPKAARKTTVASRPTEANRKLPPPKAGQPQLKTTAKSQAGHKTKSKSVGMRSDSDVPAEDLRSTRPKMTGTKRTPATAKAGHRAETDSDEFILSEEEETEVKPGLKRARVSQVEAASESTDENTAHNRRKALRDKLKEEALSRLKDNRDHHKKFAERAADEKISFKSLSPVAEAPKEKKTFAPPARLWHTTSSKQAQADGTTDATMQEADIDDLFSGDDDDMKDLFGDTPPPTEAAPLEDTTVSAEQIPAPKTPAQKPWKESRIKFYDPNADKPSTNTQAEGSALKPILAKQKILSRIMNTTEEALTEQANIEGATEEAVMEDVTRPGGARPEEDLPDYDEGDNPLPSAIGPSLVDDVAVSHTTSPLPGAHPSMPPVPTGNQENAGKTESPPRVVVDLTKTSSDQPEIIDLMDSDAEEARADSDIVMLDSAEQSTIAVQALASNAGEFFATIWTAGVAITNMKLTRVSALRKFAPKLTFLCRDRRLDLVSYYTTATIIPMLAQSKVLQTGLLMFEPMGADLATSKLLFQNLVHWLHDLSWVAGAYVDQPNERKKRLLILFHSTNVAVSQACQVPPWNSRDGIIIAAVELPESASWTRHVNVVEDGQIVKPPVVDPFFVHYTVEKLHIPRTVLQNELRGKPYCVVPEPSTRDPFLKEDVQSLASTLEYFKAASRLLGEVIDQETVVFIHRRALRTLGSQMQEIIRLRKYPRVYFYCFGLGDPMQDDTVGESEPRLISPRGGIVTFTPQALLDDPMGTVQLVNDLSKKQGWQCYIIPPVLAALQEFKDPQNEKHAWAIVTLMLATTKPEDRLILTESIDCVLERLRAREQVPYVDQCEDQLRDKTAYMWTLGQFELLEADAGKLLDLCRAVATENSPTITMDEVVKKIFEDMLSMQRQPRLLESYRSWTALQQRSSGQAPAPSSPGIRSLHSCNRPHQ</sequence>
<protein>
    <recommendedName>
        <fullName evidence="2">Chromo domain-containing protein</fullName>
    </recommendedName>
</protein>
<dbReference type="OrthoDB" id="433924at2759"/>
<feature type="region of interest" description="Disordered" evidence="1">
    <location>
        <begin position="1037"/>
        <end position="1062"/>
    </location>
</feature>
<dbReference type="SUPFAM" id="SSF54160">
    <property type="entry name" value="Chromo domain-like"/>
    <property type="match status" value="1"/>
</dbReference>
<dbReference type="Proteomes" id="UP000076738">
    <property type="component" value="Unassembled WGS sequence"/>
</dbReference>
<feature type="compositionally biased region" description="Low complexity" evidence="1">
    <location>
        <begin position="1037"/>
        <end position="1050"/>
    </location>
</feature>
<keyword evidence="4" id="KW-1185">Reference proteome</keyword>
<evidence type="ECO:0000259" key="2">
    <source>
        <dbReference type="PROSITE" id="PS50013"/>
    </source>
</evidence>
<proteinExistence type="predicted"/>
<evidence type="ECO:0000256" key="1">
    <source>
        <dbReference type="SAM" id="MobiDB-lite"/>
    </source>
</evidence>
<feature type="compositionally biased region" description="Polar residues" evidence="1">
    <location>
        <begin position="315"/>
        <end position="331"/>
    </location>
</feature>
<dbReference type="STRING" id="1330018.A0A167RCT0"/>
<dbReference type="PROSITE" id="PS50013">
    <property type="entry name" value="CHROMO_2"/>
    <property type="match status" value="1"/>
</dbReference>
<feature type="compositionally biased region" description="Acidic residues" evidence="1">
    <location>
        <begin position="335"/>
        <end position="348"/>
    </location>
</feature>
<reference evidence="3 4" key="1">
    <citation type="journal article" date="2016" name="Mol. Biol. Evol.">
        <title>Comparative Genomics of Early-Diverging Mushroom-Forming Fungi Provides Insights into the Origins of Lignocellulose Decay Capabilities.</title>
        <authorList>
            <person name="Nagy L.G."/>
            <person name="Riley R."/>
            <person name="Tritt A."/>
            <person name="Adam C."/>
            <person name="Daum C."/>
            <person name="Floudas D."/>
            <person name="Sun H."/>
            <person name="Yadav J.S."/>
            <person name="Pangilinan J."/>
            <person name="Larsson K.H."/>
            <person name="Matsuura K."/>
            <person name="Barry K."/>
            <person name="Labutti K."/>
            <person name="Kuo R."/>
            <person name="Ohm R.A."/>
            <person name="Bhattacharya S.S."/>
            <person name="Shirouzu T."/>
            <person name="Yoshinaga Y."/>
            <person name="Martin F.M."/>
            <person name="Grigoriev I.V."/>
            <person name="Hibbett D.S."/>
        </authorList>
    </citation>
    <scope>NUCLEOTIDE SEQUENCE [LARGE SCALE GENOMIC DNA]</scope>
    <source>
        <strain evidence="3 4">TUFC12733</strain>
    </source>
</reference>
<dbReference type="AlphaFoldDB" id="A0A167RCT0"/>
<dbReference type="GO" id="GO:0006338">
    <property type="term" value="P:chromatin remodeling"/>
    <property type="evidence" value="ECO:0007669"/>
    <property type="project" value="UniProtKB-ARBA"/>
</dbReference>
<feature type="domain" description="Chromo" evidence="2">
    <location>
        <begin position="1"/>
        <end position="57"/>
    </location>
</feature>
<dbReference type="EMBL" id="KV417268">
    <property type="protein sequence ID" value="KZP00778.1"/>
    <property type="molecule type" value="Genomic_DNA"/>
</dbReference>
<feature type="region of interest" description="Disordered" evidence="1">
    <location>
        <begin position="99"/>
        <end position="410"/>
    </location>
</feature>